<organism evidence="1 2">
    <name type="scientific">Lithospermum erythrorhizon</name>
    <name type="common">Purple gromwell</name>
    <name type="synonym">Lithospermum officinale var. erythrorhizon</name>
    <dbReference type="NCBI Taxonomy" id="34254"/>
    <lineage>
        <taxon>Eukaryota</taxon>
        <taxon>Viridiplantae</taxon>
        <taxon>Streptophyta</taxon>
        <taxon>Embryophyta</taxon>
        <taxon>Tracheophyta</taxon>
        <taxon>Spermatophyta</taxon>
        <taxon>Magnoliopsida</taxon>
        <taxon>eudicotyledons</taxon>
        <taxon>Gunneridae</taxon>
        <taxon>Pentapetalae</taxon>
        <taxon>asterids</taxon>
        <taxon>lamiids</taxon>
        <taxon>Boraginales</taxon>
        <taxon>Boraginaceae</taxon>
        <taxon>Boraginoideae</taxon>
        <taxon>Lithospermeae</taxon>
        <taxon>Lithospermum</taxon>
    </lineage>
</organism>
<keyword evidence="2" id="KW-1185">Reference proteome</keyword>
<evidence type="ECO:0000313" key="2">
    <source>
        <dbReference type="Proteomes" id="UP001454036"/>
    </source>
</evidence>
<reference evidence="1 2" key="1">
    <citation type="submission" date="2024-01" db="EMBL/GenBank/DDBJ databases">
        <title>The complete chloroplast genome sequence of Lithospermum erythrorhizon: insights into the phylogenetic relationship among Boraginaceae species and the maternal lineages of purple gromwells.</title>
        <authorList>
            <person name="Okada T."/>
            <person name="Watanabe K."/>
        </authorList>
    </citation>
    <scope>NUCLEOTIDE SEQUENCE [LARGE SCALE GENOMIC DNA]</scope>
</reference>
<sequence>MHQFHNSLSKLHGMIMLRKERAMIMFVKHIMTTPTRASRRDAMRNDKCHHCGIMEYWMRNCKKYLIEKKNCKSTILPAGIYVVTLETSYYDTWLLHTRSCTHICRNVQNLQNKRQPEKGEMDLQVDNGSKDVSMCAGM</sequence>
<gene>
    <name evidence="1" type="ORF">LIER_33525</name>
</gene>
<proteinExistence type="predicted"/>
<comment type="caution">
    <text evidence="1">The sequence shown here is derived from an EMBL/GenBank/DDBJ whole genome shotgun (WGS) entry which is preliminary data.</text>
</comment>
<name>A0AAV3S118_LITER</name>
<evidence type="ECO:0000313" key="1">
    <source>
        <dbReference type="EMBL" id="GAA0186237.1"/>
    </source>
</evidence>
<dbReference type="AlphaFoldDB" id="A0AAV3S118"/>
<protein>
    <submittedName>
        <fullName evidence="1">Uncharacterized protein</fullName>
    </submittedName>
</protein>
<dbReference type="Proteomes" id="UP001454036">
    <property type="component" value="Unassembled WGS sequence"/>
</dbReference>
<accession>A0AAV3S118</accession>
<dbReference type="EMBL" id="BAABME010013493">
    <property type="protein sequence ID" value="GAA0186237.1"/>
    <property type="molecule type" value="Genomic_DNA"/>
</dbReference>